<dbReference type="AlphaFoldDB" id="A0A9E7HCD4"/>
<name>A0A9E7HCD4_9LILI</name>
<evidence type="ECO:0000313" key="1">
    <source>
        <dbReference type="EMBL" id="URE30625.1"/>
    </source>
</evidence>
<gene>
    <name evidence="1" type="ORF">MUK42_18183</name>
</gene>
<dbReference type="Proteomes" id="UP001055439">
    <property type="component" value="Chromosome 8"/>
</dbReference>
<organism evidence="1 2">
    <name type="scientific">Musa troglodytarum</name>
    <name type="common">fe'i banana</name>
    <dbReference type="NCBI Taxonomy" id="320322"/>
    <lineage>
        <taxon>Eukaryota</taxon>
        <taxon>Viridiplantae</taxon>
        <taxon>Streptophyta</taxon>
        <taxon>Embryophyta</taxon>
        <taxon>Tracheophyta</taxon>
        <taxon>Spermatophyta</taxon>
        <taxon>Magnoliopsida</taxon>
        <taxon>Liliopsida</taxon>
        <taxon>Zingiberales</taxon>
        <taxon>Musaceae</taxon>
        <taxon>Musa</taxon>
    </lineage>
</organism>
<keyword evidence="2" id="KW-1185">Reference proteome</keyword>
<evidence type="ECO:0000313" key="2">
    <source>
        <dbReference type="Proteomes" id="UP001055439"/>
    </source>
</evidence>
<dbReference type="EMBL" id="CP097510">
    <property type="protein sequence ID" value="URE30625.1"/>
    <property type="molecule type" value="Genomic_DNA"/>
</dbReference>
<reference evidence="1" key="1">
    <citation type="submission" date="2022-05" db="EMBL/GenBank/DDBJ databases">
        <title>The Musa troglodytarum L. genome provides insights into the mechanism of non-climacteric behaviour and enrichment of carotenoids.</title>
        <authorList>
            <person name="Wang J."/>
        </authorList>
    </citation>
    <scope>NUCLEOTIDE SEQUENCE</scope>
    <source>
        <tissue evidence="1">Leaf</tissue>
    </source>
</reference>
<protein>
    <submittedName>
        <fullName evidence="1">Uncharacterized protein</fullName>
    </submittedName>
</protein>
<sequence length="78" mass="8314">MTESAPQFAYQAVAYFPVPFHLQNACLTVPQVTTTSVPAAASSSVAPIIGPVYPTACSLPQYQQLRMKAIDDVVDNGE</sequence>
<accession>A0A9E7HCD4</accession>
<proteinExistence type="predicted"/>